<dbReference type="Proteomes" id="UP000199107">
    <property type="component" value="Unassembled WGS sequence"/>
</dbReference>
<keyword evidence="6 10" id="KW-0328">Glycosyltransferase</keyword>
<dbReference type="Pfam" id="PF02277">
    <property type="entry name" value="DBI_PRT"/>
    <property type="match status" value="1"/>
</dbReference>
<dbReference type="HAMAP" id="MF_00230">
    <property type="entry name" value="CobT"/>
    <property type="match status" value="1"/>
</dbReference>
<dbReference type="STRING" id="48727.SAMN05192555_102412"/>
<dbReference type="OrthoDB" id="9781491at2"/>
<evidence type="ECO:0000256" key="5">
    <source>
        <dbReference type="ARBA" id="ARBA00022573"/>
    </source>
</evidence>
<comment type="catalytic activity">
    <reaction evidence="9 10">
        <text>5,6-dimethylbenzimidazole + nicotinate beta-D-ribonucleotide = alpha-ribazole 5'-phosphate + nicotinate + H(+)</text>
        <dbReference type="Rhea" id="RHEA:11196"/>
        <dbReference type="ChEBI" id="CHEBI:15378"/>
        <dbReference type="ChEBI" id="CHEBI:15890"/>
        <dbReference type="ChEBI" id="CHEBI:32544"/>
        <dbReference type="ChEBI" id="CHEBI:57502"/>
        <dbReference type="ChEBI" id="CHEBI:57918"/>
        <dbReference type="EC" id="2.4.2.21"/>
    </reaction>
</comment>
<dbReference type="EC" id="2.4.2.21" evidence="3 10"/>
<sequence length="348" mass="35146">MSDALYSPPNLDSASAARAREHLDSLTKPPGSMGRLEALVEQLAGIRGEPFPRVSPPGVLVFAADHGVAAEGVSAFPQAVTAQMVANFVAGGAAINVFARQIGARLEVIDVGVAAPLEGPVVIDEKIGPGTANFAVEDAMSRDQALAAMAAGRRASGRAVEAGCRCLIVGEMGIANTTASSALLAVLSGRPVAELVGRGTGVDDAGLAHKRAVIEAAIAARAPDAGDPLAVLASLGGFEIAAMAGAFMEGAARRVPLLVDGFIATVAALLACRLVPELRDYLIFAHRSHEAGHGAALAALEAIPLLDLELRLGEGSGAALAFPLLEAACRMLSEMATFEAAGISAGPA</sequence>
<evidence type="ECO:0000256" key="4">
    <source>
        <dbReference type="ARBA" id="ARBA00015486"/>
    </source>
</evidence>
<keyword evidence="5 10" id="KW-0169">Cobalamin biosynthesis</keyword>
<dbReference type="AlphaFoldDB" id="A0A1G9HB95"/>
<dbReference type="NCBIfam" id="NF000996">
    <property type="entry name" value="PRK00105.1"/>
    <property type="match status" value="1"/>
</dbReference>
<dbReference type="InterPro" id="IPR003200">
    <property type="entry name" value="Nict_dMeBzImd_PRibTrfase"/>
</dbReference>
<dbReference type="FunFam" id="3.40.50.10210:FF:000001">
    <property type="entry name" value="Nicotinate-nucleotide--dimethylbenzimidazole phosphoribosyltransferase"/>
    <property type="match status" value="1"/>
</dbReference>
<dbReference type="Gene3D" id="3.40.50.10210">
    <property type="match status" value="1"/>
</dbReference>
<evidence type="ECO:0000313" key="13">
    <source>
        <dbReference type="Proteomes" id="UP000199107"/>
    </source>
</evidence>
<dbReference type="GO" id="GO:0009236">
    <property type="term" value="P:cobalamin biosynthetic process"/>
    <property type="evidence" value="ECO:0007669"/>
    <property type="project" value="UniProtKB-UniRule"/>
</dbReference>
<gene>
    <name evidence="10" type="primary">cobT</name>
    <name evidence="12" type="ORF">SAMN05192555_102412</name>
</gene>
<evidence type="ECO:0000256" key="2">
    <source>
        <dbReference type="ARBA" id="ARBA00007110"/>
    </source>
</evidence>
<dbReference type="RefSeq" id="WP_089657245.1">
    <property type="nucleotide sequence ID" value="NZ_FNGH01000002.1"/>
</dbReference>
<comment type="similarity">
    <text evidence="2 10">Belongs to the CobT family.</text>
</comment>
<dbReference type="NCBIfam" id="TIGR03160">
    <property type="entry name" value="cobT_DBIPRT"/>
    <property type="match status" value="1"/>
</dbReference>
<dbReference type="SUPFAM" id="SSF52733">
    <property type="entry name" value="Nicotinate mononucleotide:5,6-dimethylbenzimidazole phosphoribosyltransferase (CobT)"/>
    <property type="match status" value="1"/>
</dbReference>
<dbReference type="PANTHER" id="PTHR43463:SF1">
    <property type="entry name" value="NICOTINATE-NUCLEOTIDE--DIMETHYLBENZIMIDAZOLE PHOSPHORIBOSYLTRANSFERASE"/>
    <property type="match status" value="1"/>
</dbReference>
<dbReference type="CDD" id="cd02439">
    <property type="entry name" value="DMB-PRT_CobT"/>
    <property type="match status" value="1"/>
</dbReference>
<evidence type="ECO:0000256" key="11">
    <source>
        <dbReference type="SAM" id="MobiDB-lite"/>
    </source>
</evidence>
<dbReference type="Gene3D" id="1.10.1610.10">
    <property type="match status" value="1"/>
</dbReference>
<evidence type="ECO:0000256" key="3">
    <source>
        <dbReference type="ARBA" id="ARBA00011991"/>
    </source>
</evidence>
<evidence type="ECO:0000256" key="8">
    <source>
        <dbReference type="ARBA" id="ARBA00030686"/>
    </source>
</evidence>
<keyword evidence="7 10" id="KW-0808">Transferase</keyword>
<accession>A0A1G9HB95</accession>
<reference evidence="13" key="1">
    <citation type="submission" date="2016-10" db="EMBL/GenBank/DDBJ databases">
        <authorList>
            <person name="Varghese N."/>
            <person name="Submissions S."/>
        </authorList>
    </citation>
    <scope>NUCLEOTIDE SEQUENCE [LARGE SCALE GENOMIC DNA]</scope>
    <source>
        <strain evidence="13">AAP</strain>
    </source>
</reference>
<feature type="region of interest" description="Disordered" evidence="11">
    <location>
        <begin position="1"/>
        <end position="20"/>
    </location>
</feature>
<proteinExistence type="inferred from homology"/>
<evidence type="ECO:0000256" key="10">
    <source>
        <dbReference type="HAMAP-Rule" id="MF_00230"/>
    </source>
</evidence>
<evidence type="ECO:0000256" key="7">
    <source>
        <dbReference type="ARBA" id="ARBA00022679"/>
    </source>
</evidence>
<dbReference type="UniPathway" id="UPA00061">
    <property type="reaction ID" value="UER00516"/>
</dbReference>
<dbReference type="InterPro" id="IPR017846">
    <property type="entry name" value="Nict_dMeBzImd_PRibTrfase_bact"/>
</dbReference>
<dbReference type="InterPro" id="IPR036087">
    <property type="entry name" value="Nict_dMeBzImd_PRibTrfase_sf"/>
</dbReference>
<feature type="active site" description="Proton acceptor" evidence="10">
    <location>
        <position position="314"/>
    </location>
</feature>
<name>A0A1G9HB95_9GAMM</name>
<evidence type="ECO:0000313" key="12">
    <source>
        <dbReference type="EMBL" id="SDL10230.1"/>
    </source>
</evidence>
<comment type="pathway">
    <text evidence="1 10">Nucleoside biosynthesis; alpha-ribazole biosynthesis; alpha-ribazole from 5,6-dimethylbenzimidazole: step 1/2.</text>
</comment>
<evidence type="ECO:0000256" key="1">
    <source>
        <dbReference type="ARBA" id="ARBA00005049"/>
    </source>
</evidence>
<dbReference type="GO" id="GO:0008939">
    <property type="term" value="F:nicotinate-nucleotide-dimethylbenzimidazole phosphoribosyltransferase activity"/>
    <property type="evidence" value="ECO:0007669"/>
    <property type="project" value="UniProtKB-UniRule"/>
</dbReference>
<protein>
    <recommendedName>
        <fullName evidence="4 10">Nicotinate-nucleotide--dimethylbenzimidazole phosphoribosyltransferase</fullName>
        <shortName evidence="10">NN:DBI PRT</shortName>
        <ecNumber evidence="3 10">2.4.2.21</ecNumber>
    </recommendedName>
    <alternativeName>
        <fullName evidence="8 10">N(1)-alpha-phosphoribosyltransferase</fullName>
    </alternativeName>
</protein>
<dbReference type="PANTHER" id="PTHR43463">
    <property type="entry name" value="NICOTINATE-NUCLEOTIDE--DIMETHYLBENZIMIDAZOLE PHOSPHORIBOSYLTRANSFERASE"/>
    <property type="match status" value="1"/>
</dbReference>
<evidence type="ECO:0000256" key="6">
    <source>
        <dbReference type="ARBA" id="ARBA00022676"/>
    </source>
</evidence>
<dbReference type="EMBL" id="FNGH01000002">
    <property type="protein sequence ID" value="SDL10230.1"/>
    <property type="molecule type" value="Genomic_DNA"/>
</dbReference>
<dbReference type="InterPro" id="IPR023195">
    <property type="entry name" value="Nict_dMeBzImd_PRibTrfase_N"/>
</dbReference>
<keyword evidence="13" id="KW-1185">Reference proteome</keyword>
<organism evidence="12 13">
    <name type="scientific">Franzmannia pantelleriensis</name>
    <dbReference type="NCBI Taxonomy" id="48727"/>
    <lineage>
        <taxon>Bacteria</taxon>
        <taxon>Pseudomonadati</taxon>
        <taxon>Pseudomonadota</taxon>
        <taxon>Gammaproteobacteria</taxon>
        <taxon>Oceanospirillales</taxon>
        <taxon>Halomonadaceae</taxon>
        <taxon>Franzmannia</taxon>
    </lineage>
</organism>
<comment type="function">
    <text evidence="10">Catalyzes the synthesis of alpha-ribazole-5'-phosphate from nicotinate mononucleotide (NAMN) and 5,6-dimethylbenzimidazole (DMB).</text>
</comment>
<evidence type="ECO:0000256" key="9">
    <source>
        <dbReference type="ARBA" id="ARBA00047340"/>
    </source>
</evidence>